<comment type="caution">
    <text evidence="3">The sequence shown here is derived from an EMBL/GenBank/DDBJ whole genome shotgun (WGS) entry which is preliminary data.</text>
</comment>
<evidence type="ECO:0000256" key="1">
    <source>
        <dbReference type="SAM" id="Phobius"/>
    </source>
</evidence>
<proteinExistence type="predicted"/>
<keyword evidence="2" id="KW-0732">Signal</keyword>
<keyword evidence="1" id="KW-0812">Transmembrane</keyword>
<feature type="chain" id="PRO_5044339090" description="Protein RFT1 homolog" evidence="2">
    <location>
        <begin position="20"/>
        <end position="90"/>
    </location>
</feature>
<evidence type="ECO:0000313" key="4">
    <source>
        <dbReference type="Proteomes" id="UP001515480"/>
    </source>
</evidence>
<feature type="signal peptide" evidence="2">
    <location>
        <begin position="1"/>
        <end position="19"/>
    </location>
</feature>
<keyword evidence="1" id="KW-0472">Membrane</keyword>
<evidence type="ECO:0000313" key="3">
    <source>
        <dbReference type="EMBL" id="KAL1525723.1"/>
    </source>
</evidence>
<reference evidence="3 4" key="1">
    <citation type="journal article" date="2024" name="Science">
        <title>Giant polyketide synthase enzymes in the biosynthesis of giant marine polyether toxins.</title>
        <authorList>
            <person name="Fallon T.R."/>
            <person name="Shende V.V."/>
            <person name="Wierzbicki I.H."/>
            <person name="Pendleton A.L."/>
            <person name="Watervoot N.F."/>
            <person name="Auber R.P."/>
            <person name="Gonzalez D.J."/>
            <person name="Wisecaver J.H."/>
            <person name="Moore B.S."/>
        </authorList>
    </citation>
    <scope>NUCLEOTIDE SEQUENCE [LARGE SCALE GENOMIC DNA]</scope>
    <source>
        <strain evidence="3 4">12B1</strain>
    </source>
</reference>
<dbReference type="EMBL" id="JBGBPQ010000004">
    <property type="protein sequence ID" value="KAL1525723.1"/>
    <property type="molecule type" value="Genomic_DNA"/>
</dbReference>
<feature type="transmembrane region" description="Helical" evidence="1">
    <location>
        <begin position="66"/>
        <end position="86"/>
    </location>
</feature>
<sequence length="90" mass="9623">MSSALTVLAVCVLNELSYGASNYHFLVGLAGRSPEAFGKGLAFRLGSWACTKWQSKLTIAPEIEQWTTLLAILLRVAAVAVIVAIVKGFI</sequence>
<evidence type="ECO:0008006" key="5">
    <source>
        <dbReference type="Google" id="ProtNLM"/>
    </source>
</evidence>
<gene>
    <name evidence="3" type="ORF">AB1Y20_020567</name>
</gene>
<keyword evidence="4" id="KW-1185">Reference proteome</keyword>
<organism evidence="3 4">
    <name type="scientific">Prymnesium parvum</name>
    <name type="common">Toxic golden alga</name>
    <dbReference type="NCBI Taxonomy" id="97485"/>
    <lineage>
        <taxon>Eukaryota</taxon>
        <taxon>Haptista</taxon>
        <taxon>Haptophyta</taxon>
        <taxon>Prymnesiophyceae</taxon>
        <taxon>Prymnesiales</taxon>
        <taxon>Prymnesiaceae</taxon>
        <taxon>Prymnesium</taxon>
    </lineage>
</organism>
<name>A0AB34JTU2_PRYPA</name>
<accession>A0AB34JTU2</accession>
<dbReference type="Proteomes" id="UP001515480">
    <property type="component" value="Unassembled WGS sequence"/>
</dbReference>
<keyword evidence="1" id="KW-1133">Transmembrane helix</keyword>
<dbReference type="AlphaFoldDB" id="A0AB34JTU2"/>
<protein>
    <recommendedName>
        <fullName evidence="5">Protein RFT1 homolog</fullName>
    </recommendedName>
</protein>
<evidence type="ECO:0000256" key="2">
    <source>
        <dbReference type="SAM" id="SignalP"/>
    </source>
</evidence>